<evidence type="ECO:0000256" key="2">
    <source>
        <dbReference type="ARBA" id="ARBA00022527"/>
    </source>
</evidence>
<comment type="caution">
    <text evidence="17">The sequence shown here is derived from an EMBL/GenBank/DDBJ whole genome shotgun (WGS) entry which is preliminary data.</text>
</comment>
<protein>
    <recommendedName>
        <fullName evidence="16">Protein kinase domain-containing protein</fullName>
    </recommendedName>
</protein>
<feature type="signal peptide" evidence="15">
    <location>
        <begin position="1"/>
        <end position="30"/>
    </location>
</feature>
<dbReference type="AlphaFoldDB" id="A0AAN7EG45"/>
<evidence type="ECO:0000256" key="14">
    <source>
        <dbReference type="SAM" id="Phobius"/>
    </source>
</evidence>
<feature type="transmembrane region" description="Helical" evidence="14">
    <location>
        <begin position="292"/>
        <end position="313"/>
    </location>
</feature>
<keyword evidence="18" id="KW-1185">Reference proteome</keyword>
<name>A0AAN7EG45_QUERU</name>
<dbReference type="SMART" id="SM00220">
    <property type="entry name" value="S_TKc"/>
    <property type="match status" value="1"/>
</dbReference>
<dbReference type="PROSITE" id="PS00107">
    <property type="entry name" value="PROTEIN_KINASE_ATP"/>
    <property type="match status" value="1"/>
</dbReference>
<sequence length="669" mass="74922">MLGRQFFMAFPYSAGLTALIALLLVHETCSTEYNDHCAPSSCGNIHNISSPFRLRSDPKTCGDSRYELSCENNHLLLYLFGGKYYVQEINYNNCTIRVVDSGMQTNNYISTSSYSLNGYKFSHYESGYGTYKPNLIPFEPQSELSRNVIFMSCENPVNSPLYLDTSTCVDNKDSGYSSNFSVSDSKRYRYVKDGRTNATDVEDSCKVEHIFLTSRPRNDDPKISCADVHYDLVYGFELSLSGDDCGIDSGVKSITCTTDESEQFHCRIGVESVSEIILDYFKVSMGIIEAIIGLHLAAKIVLGTPCVIAFLIYKWRRRHLSMYDVVEEFLQSHNNLVPIRYTYSEIKKMSTGFKDKLGEGGYGSVYKGKLQSGPLVAIKMLGNSKANGQEFINEVATIGRIHHVNVVQLIGFCAEGPKRALIYEFMPNGSLEKYIFSQEGSIPLSIEKTYEISLGVARGIEYLHRGCDMQILHFDIKPHNILLDENFIPKVSDFGLAKLYPANDSIVSLTAARGTLGYIAPELFYKNIGGVSYKADVYSFGMLLLEMASKRKNVNAFADHSSQIYFPTWVYGQISERNDLEIEDATEEEKKTTKKMIIVALWCIQMKPSERPSMNKVVEMLEGEVECLQMPSRPFLSSSPRRPTGDVGDNLNSTSSSFQSGESSQSAIL</sequence>
<keyword evidence="11" id="KW-0325">Glycoprotein</keyword>
<comment type="subcellular location">
    <subcellularLocation>
        <location evidence="1">Membrane</location>
        <topology evidence="1">Single-pass type I membrane protein</topology>
    </subcellularLocation>
</comment>
<keyword evidence="7" id="KW-0418">Kinase</keyword>
<evidence type="ECO:0000256" key="5">
    <source>
        <dbReference type="ARBA" id="ARBA00022729"/>
    </source>
</evidence>
<dbReference type="GO" id="GO:0030247">
    <property type="term" value="F:polysaccharide binding"/>
    <property type="evidence" value="ECO:0007669"/>
    <property type="project" value="InterPro"/>
</dbReference>
<evidence type="ECO:0000256" key="1">
    <source>
        <dbReference type="ARBA" id="ARBA00004479"/>
    </source>
</evidence>
<evidence type="ECO:0000256" key="10">
    <source>
        <dbReference type="ARBA" id="ARBA00023136"/>
    </source>
</evidence>
<dbReference type="Pfam" id="PF00069">
    <property type="entry name" value="Pkinase"/>
    <property type="match status" value="1"/>
</dbReference>
<evidence type="ECO:0000256" key="11">
    <source>
        <dbReference type="ARBA" id="ARBA00023180"/>
    </source>
</evidence>
<keyword evidence="8 12" id="KW-0067">ATP-binding</keyword>
<keyword evidence="4 14" id="KW-0812">Transmembrane</keyword>
<keyword evidence="5 15" id="KW-0732">Signal</keyword>
<feature type="region of interest" description="Disordered" evidence="13">
    <location>
        <begin position="632"/>
        <end position="669"/>
    </location>
</feature>
<evidence type="ECO:0000256" key="8">
    <source>
        <dbReference type="ARBA" id="ARBA00022840"/>
    </source>
</evidence>
<keyword evidence="9 14" id="KW-1133">Transmembrane helix</keyword>
<dbReference type="InterPro" id="IPR000719">
    <property type="entry name" value="Prot_kinase_dom"/>
</dbReference>
<dbReference type="InterPro" id="IPR011009">
    <property type="entry name" value="Kinase-like_dom_sf"/>
</dbReference>
<dbReference type="SUPFAM" id="SSF56112">
    <property type="entry name" value="Protein kinase-like (PK-like)"/>
    <property type="match status" value="1"/>
</dbReference>
<dbReference type="PROSITE" id="PS50011">
    <property type="entry name" value="PROTEIN_KINASE_DOM"/>
    <property type="match status" value="1"/>
</dbReference>
<evidence type="ECO:0000256" key="13">
    <source>
        <dbReference type="SAM" id="MobiDB-lite"/>
    </source>
</evidence>
<dbReference type="InterPro" id="IPR025287">
    <property type="entry name" value="WAK_GUB"/>
</dbReference>
<reference evidence="17 18" key="1">
    <citation type="journal article" date="2023" name="G3 (Bethesda)">
        <title>A haplotype-resolved chromosome-scale genome for Quercus rubra L. provides insights into the genetics of adaptive traits for red oak species.</title>
        <authorList>
            <person name="Kapoor B."/>
            <person name="Jenkins J."/>
            <person name="Schmutz J."/>
            <person name="Zhebentyayeva T."/>
            <person name="Kuelheim C."/>
            <person name="Coggeshall M."/>
            <person name="Heim C."/>
            <person name="Lasky J.R."/>
            <person name="Leites L."/>
            <person name="Islam-Faridi N."/>
            <person name="Romero-Severson J."/>
            <person name="DeLeo V.L."/>
            <person name="Lucas S.M."/>
            <person name="Lazic D."/>
            <person name="Gailing O."/>
            <person name="Carlson J."/>
            <person name="Staton M."/>
        </authorList>
    </citation>
    <scope>NUCLEOTIDE SEQUENCE [LARGE SCALE GENOMIC DNA]</scope>
    <source>
        <strain evidence="17">Pseudo-F2</strain>
    </source>
</reference>
<dbReference type="Gene3D" id="1.10.510.10">
    <property type="entry name" value="Transferase(Phosphotransferase) domain 1"/>
    <property type="match status" value="1"/>
</dbReference>
<dbReference type="Pfam" id="PF13947">
    <property type="entry name" value="GUB_WAK_bind"/>
    <property type="match status" value="1"/>
</dbReference>
<evidence type="ECO:0000313" key="18">
    <source>
        <dbReference type="Proteomes" id="UP001324115"/>
    </source>
</evidence>
<feature type="binding site" evidence="12">
    <location>
        <position position="379"/>
    </location>
    <ligand>
        <name>ATP</name>
        <dbReference type="ChEBI" id="CHEBI:30616"/>
    </ligand>
</feature>
<gene>
    <name evidence="17" type="ORF">RGQ29_029896</name>
</gene>
<evidence type="ECO:0000256" key="4">
    <source>
        <dbReference type="ARBA" id="ARBA00022692"/>
    </source>
</evidence>
<keyword evidence="3" id="KW-0808">Transferase</keyword>
<dbReference type="InterPro" id="IPR017441">
    <property type="entry name" value="Protein_kinase_ATP_BS"/>
</dbReference>
<feature type="chain" id="PRO_5042890401" description="Protein kinase domain-containing protein" evidence="15">
    <location>
        <begin position="31"/>
        <end position="669"/>
    </location>
</feature>
<accession>A0AAN7EG45</accession>
<dbReference type="GO" id="GO:0005524">
    <property type="term" value="F:ATP binding"/>
    <property type="evidence" value="ECO:0007669"/>
    <property type="project" value="UniProtKB-UniRule"/>
</dbReference>
<evidence type="ECO:0000256" key="12">
    <source>
        <dbReference type="PROSITE-ProRule" id="PRU10141"/>
    </source>
</evidence>
<organism evidence="17 18">
    <name type="scientific">Quercus rubra</name>
    <name type="common">Northern red oak</name>
    <name type="synonym">Quercus borealis</name>
    <dbReference type="NCBI Taxonomy" id="3512"/>
    <lineage>
        <taxon>Eukaryota</taxon>
        <taxon>Viridiplantae</taxon>
        <taxon>Streptophyta</taxon>
        <taxon>Embryophyta</taxon>
        <taxon>Tracheophyta</taxon>
        <taxon>Spermatophyta</taxon>
        <taxon>Magnoliopsida</taxon>
        <taxon>eudicotyledons</taxon>
        <taxon>Gunneridae</taxon>
        <taxon>Pentapetalae</taxon>
        <taxon>rosids</taxon>
        <taxon>fabids</taxon>
        <taxon>Fagales</taxon>
        <taxon>Fagaceae</taxon>
        <taxon>Quercus</taxon>
    </lineage>
</organism>
<proteinExistence type="predicted"/>
<dbReference type="Gene3D" id="3.30.200.20">
    <property type="entry name" value="Phosphorylase Kinase, domain 1"/>
    <property type="match status" value="1"/>
</dbReference>
<evidence type="ECO:0000256" key="3">
    <source>
        <dbReference type="ARBA" id="ARBA00022679"/>
    </source>
</evidence>
<dbReference type="GO" id="GO:0004674">
    <property type="term" value="F:protein serine/threonine kinase activity"/>
    <property type="evidence" value="ECO:0007669"/>
    <property type="project" value="UniProtKB-KW"/>
</dbReference>
<dbReference type="InterPro" id="IPR045874">
    <property type="entry name" value="LRK10/LRL21-25-like"/>
</dbReference>
<feature type="compositionally biased region" description="Low complexity" evidence="13">
    <location>
        <begin position="632"/>
        <end position="642"/>
    </location>
</feature>
<evidence type="ECO:0000256" key="7">
    <source>
        <dbReference type="ARBA" id="ARBA00022777"/>
    </source>
</evidence>
<dbReference type="FunFam" id="3.30.200.20:FF:000178">
    <property type="entry name" value="serine/threonine-protein kinase PBS1-like"/>
    <property type="match status" value="1"/>
</dbReference>
<keyword evidence="6 12" id="KW-0547">Nucleotide-binding</keyword>
<dbReference type="GO" id="GO:0016020">
    <property type="term" value="C:membrane"/>
    <property type="evidence" value="ECO:0007669"/>
    <property type="project" value="UniProtKB-SubCell"/>
</dbReference>
<dbReference type="PROSITE" id="PS00108">
    <property type="entry name" value="PROTEIN_KINASE_ST"/>
    <property type="match status" value="1"/>
</dbReference>
<dbReference type="PANTHER" id="PTHR27009">
    <property type="entry name" value="RUST RESISTANCE KINASE LR10-RELATED"/>
    <property type="match status" value="1"/>
</dbReference>
<feature type="domain" description="Protein kinase" evidence="16">
    <location>
        <begin position="351"/>
        <end position="636"/>
    </location>
</feature>
<evidence type="ECO:0000256" key="9">
    <source>
        <dbReference type="ARBA" id="ARBA00022989"/>
    </source>
</evidence>
<evidence type="ECO:0000259" key="16">
    <source>
        <dbReference type="PROSITE" id="PS50011"/>
    </source>
</evidence>
<evidence type="ECO:0000313" key="17">
    <source>
        <dbReference type="EMBL" id="KAK4571272.1"/>
    </source>
</evidence>
<dbReference type="FunFam" id="1.10.510.10:FF:000590">
    <property type="entry name" value="PR5-like receptor kinase"/>
    <property type="match status" value="1"/>
</dbReference>
<dbReference type="CDD" id="cd14066">
    <property type="entry name" value="STKc_IRAK"/>
    <property type="match status" value="1"/>
</dbReference>
<keyword evidence="2" id="KW-0723">Serine/threonine-protein kinase</keyword>
<dbReference type="EMBL" id="JAXUIC010000009">
    <property type="protein sequence ID" value="KAK4571272.1"/>
    <property type="molecule type" value="Genomic_DNA"/>
</dbReference>
<dbReference type="InterPro" id="IPR008271">
    <property type="entry name" value="Ser/Thr_kinase_AS"/>
</dbReference>
<evidence type="ECO:0000256" key="6">
    <source>
        <dbReference type="ARBA" id="ARBA00022741"/>
    </source>
</evidence>
<feature type="compositionally biased region" description="Low complexity" evidence="13">
    <location>
        <begin position="653"/>
        <end position="669"/>
    </location>
</feature>
<dbReference type="Proteomes" id="UP001324115">
    <property type="component" value="Unassembled WGS sequence"/>
</dbReference>
<keyword evidence="10 14" id="KW-0472">Membrane</keyword>
<evidence type="ECO:0000256" key="15">
    <source>
        <dbReference type="SAM" id="SignalP"/>
    </source>
</evidence>